<evidence type="ECO:0000313" key="1">
    <source>
        <dbReference type="EMBL" id="OAF57365.1"/>
    </source>
</evidence>
<dbReference type="GeneID" id="36287827"/>
<dbReference type="AlphaFoldDB" id="A0A177A539"/>
<dbReference type="RefSeq" id="XP_024322655.1">
    <property type="nucleotide sequence ID" value="XM_024468385.1"/>
</dbReference>
<name>A0A177A539_9PEZI</name>
<accession>A0A177A539</accession>
<dbReference type="Proteomes" id="UP000077154">
    <property type="component" value="Unassembled WGS sequence"/>
</dbReference>
<organism evidence="1">
    <name type="scientific">Pseudogymnoascus destructans</name>
    <dbReference type="NCBI Taxonomy" id="655981"/>
    <lineage>
        <taxon>Eukaryota</taxon>
        <taxon>Fungi</taxon>
        <taxon>Dikarya</taxon>
        <taxon>Ascomycota</taxon>
        <taxon>Pezizomycotina</taxon>
        <taxon>Leotiomycetes</taxon>
        <taxon>Thelebolales</taxon>
        <taxon>Thelebolaceae</taxon>
        <taxon>Pseudogymnoascus</taxon>
    </lineage>
</organism>
<dbReference type="EMBL" id="KV441400">
    <property type="protein sequence ID" value="OAF57365.1"/>
    <property type="molecule type" value="Genomic_DNA"/>
</dbReference>
<gene>
    <name evidence="1" type="ORF">VC83_04757</name>
</gene>
<reference evidence="1" key="1">
    <citation type="submission" date="2016-03" db="EMBL/GenBank/DDBJ databases">
        <title>Updated assembly of Pseudogymnoascus destructans, the fungus causing white-nose syndrome of bats.</title>
        <authorList>
            <person name="Palmer J.M."/>
            <person name="Drees K.P."/>
            <person name="Foster J.T."/>
            <person name="Lindner D.L."/>
        </authorList>
    </citation>
    <scope>NUCLEOTIDE SEQUENCE [LARGE SCALE GENOMIC DNA]</scope>
    <source>
        <strain evidence="1">20631-21</strain>
    </source>
</reference>
<protein>
    <submittedName>
        <fullName evidence="1">Uncharacterized protein</fullName>
    </submittedName>
</protein>
<sequence length="139" mass="15389">MAGSSSTSGFFQALPTVPPLYTASRLASPQGMNVSDEQVFDRALRLYLRESIPEKVDTSIHNFTRLVIDPSTLRLTVDCETNQSKLKHLNTFGEENKAMAVSMDLLAMGISSQRTSMPCLGIEGYINLRSFMPGSQLRR</sequence>
<dbReference type="OrthoDB" id="10251155at2759"/>
<proteinExistence type="predicted"/>